<dbReference type="Proteomes" id="UP000323454">
    <property type="component" value="Unassembled WGS sequence"/>
</dbReference>
<dbReference type="InterPro" id="IPR050832">
    <property type="entry name" value="Bact_Acetyltransf"/>
</dbReference>
<dbReference type="InterPro" id="IPR016181">
    <property type="entry name" value="Acyl_CoA_acyltransferase"/>
</dbReference>
<sequence length="187" mass="20210">MRSRRAGSTGASALGSGSGRCPGETPTVTAVELRTTAYDHPDAAKLIAEVQQEYVRRYGDQDVTPVDPAEFASPNGLFLVGYLDDEPVCCGGWRAHDGPLPDFQVGDAEWKRMYVVPAARGRGLARAVLAELERTALAAGRRRAVLETGTEQPEALALYASSGYARIPSFGHYKDHPESRCFAKLLE</sequence>
<proteinExistence type="predicted"/>
<accession>A0A5B2WRV8</accession>
<protein>
    <submittedName>
        <fullName evidence="5">GNAT family N-acetyltransferase</fullName>
    </submittedName>
</protein>
<dbReference type="AlphaFoldDB" id="A0A5B2WRV8"/>
<feature type="compositionally biased region" description="Low complexity" evidence="3">
    <location>
        <begin position="1"/>
        <end position="15"/>
    </location>
</feature>
<keyword evidence="6" id="KW-1185">Reference proteome</keyword>
<feature type="domain" description="N-acetyltransferase" evidence="4">
    <location>
        <begin position="31"/>
        <end position="187"/>
    </location>
</feature>
<reference evidence="5 6" key="1">
    <citation type="submission" date="2019-09" db="EMBL/GenBank/DDBJ databases">
        <title>Goodfellowia gen. nov., a new genus of the Pseudonocardineae related to Actinoalloteichus, containing Goodfellowia coeruleoviolacea gen. nov., comb. nov. gen. nov., comb. nov.</title>
        <authorList>
            <person name="Labeda D."/>
        </authorList>
    </citation>
    <scope>NUCLEOTIDE SEQUENCE [LARGE SCALE GENOMIC DNA]</scope>
    <source>
        <strain evidence="5 6">AN110305</strain>
    </source>
</reference>
<gene>
    <name evidence="5" type="ORF">F0L68_32595</name>
</gene>
<dbReference type="PROSITE" id="PS51186">
    <property type="entry name" value="GNAT"/>
    <property type="match status" value="1"/>
</dbReference>
<feature type="region of interest" description="Disordered" evidence="3">
    <location>
        <begin position="1"/>
        <end position="25"/>
    </location>
</feature>
<evidence type="ECO:0000256" key="2">
    <source>
        <dbReference type="ARBA" id="ARBA00023315"/>
    </source>
</evidence>
<organism evidence="5 6">
    <name type="scientific">Solihabitans fulvus</name>
    <dbReference type="NCBI Taxonomy" id="1892852"/>
    <lineage>
        <taxon>Bacteria</taxon>
        <taxon>Bacillati</taxon>
        <taxon>Actinomycetota</taxon>
        <taxon>Actinomycetes</taxon>
        <taxon>Pseudonocardiales</taxon>
        <taxon>Pseudonocardiaceae</taxon>
        <taxon>Solihabitans</taxon>
    </lineage>
</organism>
<dbReference type="EMBL" id="VUOB01000065">
    <property type="protein sequence ID" value="KAA2253550.1"/>
    <property type="molecule type" value="Genomic_DNA"/>
</dbReference>
<dbReference type="Pfam" id="PF00583">
    <property type="entry name" value="Acetyltransf_1"/>
    <property type="match status" value="1"/>
</dbReference>
<evidence type="ECO:0000256" key="1">
    <source>
        <dbReference type="ARBA" id="ARBA00022679"/>
    </source>
</evidence>
<keyword evidence="1 5" id="KW-0808">Transferase</keyword>
<dbReference type="CDD" id="cd04301">
    <property type="entry name" value="NAT_SF"/>
    <property type="match status" value="1"/>
</dbReference>
<evidence type="ECO:0000313" key="6">
    <source>
        <dbReference type="Proteomes" id="UP000323454"/>
    </source>
</evidence>
<dbReference type="OrthoDB" id="70840at2"/>
<evidence type="ECO:0000259" key="4">
    <source>
        <dbReference type="PROSITE" id="PS51186"/>
    </source>
</evidence>
<evidence type="ECO:0000313" key="5">
    <source>
        <dbReference type="EMBL" id="KAA2253550.1"/>
    </source>
</evidence>
<dbReference type="Gene3D" id="3.40.630.30">
    <property type="match status" value="1"/>
</dbReference>
<reference evidence="5 6" key="2">
    <citation type="submission" date="2019-09" db="EMBL/GenBank/DDBJ databases">
        <authorList>
            <person name="Jin C."/>
        </authorList>
    </citation>
    <scope>NUCLEOTIDE SEQUENCE [LARGE SCALE GENOMIC DNA]</scope>
    <source>
        <strain evidence="5 6">AN110305</strain>
    </source>
</reference>
<dbReference type="PANTHER" id="PTHR43877">
    <property type="entry name" value="AMINOALKYLPHOSPHONATE N-ACETYLTRANSFERASE-RELATED-RELATED"/>
    <property type="match status" value="1"/>
</dbReference>
<evidence type="ECO:0000256" key="3">
    <source>
        <dbReference type="SAM" id="MobiDB-lite"/>
    </source>
</evidence>
<dbReference type="SUPFAM" id="SSF55729">
    <property type="entry name" value="Acyl-CoA N-acyltransferases (Nat)"/>
    <property type="match status" value="1"/>
</dbReference>
<keyword evidence="2" id="KW-0012">Acyltransferase</keyword>
<comment type="caution">
    <text evidence="5">The sequence shown here is derived from an EMBL/GenBank/DDBJ whole genome shotgun (WGS) entry which is preliminary data.</text>
</comment>
<dbReference type="InterPro" id="IPR000182">
    <property type="entry name" value="GNAT_dom"/>
</dbReference>
<dbReference type="GO" id="GO:0016747">
    <property type="term" value="F:acyltransferase activity, transferring groups other than amino-acyl groups"/>
    <property type="evidence" value="ECO:0007669"/>
    <property type="project" value="InterPro"/>
</dbReference>
<name>A0A5B2WRV8_9PSEU</name>
<dbReference type="PANTHER" id="PTHR43877:SF2">
    <property type="entry name" value="AMINOALKYLPHOSPHONATE N-ACETYLTRANSFERASE-RELATED"/>
    <property type="match status" value="1"/>
</dbReference>